<dbReference type="Pfam" id="PF00563">
    <property type="entry name" value="EAL"/>
    <property type="match status" value="1"/>
</dbReference>
<proteinExistence type="predicted"/>
<sequence length="298" mass="33654">MKRFKKSKTTPAGFDPSLLQYCQGLLADLPGSYSLGWNDKEVFAWFDGWWLTSEFFPVAQADADGYQTVYMAARLRIHGQFGQTLPADWLFAMNYAETKAVALLKLIRILHLLNHLGRNGRGLPLRIDLDPRICHAFSDRIVDFTTQLLQGLGLASSQVLFLLFIDRDTTDVGRALMQRYREHAHQVGLGGFGESPHDLHRLWLLEPDFVCLAPRFIRRAIMYPQVREQLLRLMPQLVEQGYVLGVEEIICGNMLAIAHQMGARFYAGQWVSQQLAQDAAPQAEQSLLPGVSLSLPTV</sequence>
<comment type="caution">
    <text evidence="2">The sequence shown here is derived from an EMBL/GenBank/DDBJ whole genome shotgun (WGS) entry which is preliminary data.</text>
</comment>
<evidence type="ECO:0000313" key="3">
    <source>
        <dbReference type="Proteomes" id="UP001219956"/>
    </source>
</evidence>
<gene>
    <name evidence="2" type="ORF">PQU95_15250</name>
</gene>
<dbReference type="RefSeq" id="WP_272752803.1">
    <property type="nucleotide sequence ID" value="NZ_JAQQLF010000022.1"/>
</dbReference>
<dbReference type="Proteomes" id="UP001219956">
    <property type="component" value="Unassembled WGS sequence"/>
</dbReference>
<dbReference type="EMBL" id="JAQQLF010000022">
    <property type="protein sequence ID" value="MDC7718564.1"/>
    <property type="molecule type" value="Genomic_DNA"/>
</dbReference>
<evidence type="ECO:0000259" key="1">
    <source>
        <dbReference type="Pfam" id="PF00563"/>
    </source>
</evidence>
<evidence type="ECO:0000313" key="2">
    <source>
        <dbReference type="EMBL" id="MDC7718564.1"/>
    </source>
</evidence>
<reference evidence="2 3" key="1">
    <citation type="submission" date="2023-01" db="EMBL/GenBank/DDBJ databases">
        <title>Novel species of the genus Vogesella isolated from rivers.</title>
        <authorList>
            <person name="Lu H."/>
        </authorList>
    </citation>
    <scope>NUCLEOTIDE SEQUENCE [LARGE SCALE GENOMIC DNA]</scope>
    <source>
        <strain evidence="2 3">DC21W</strain>
    </source>
</reference>
<accession>A0ABT5J3Q6</accession>
<protein>
    <submittedName>
        <fullName evidence="2">EAL domain-containing protein</fullName>
    </submittedName>
</protein>
<name>A0ABT5J3Q6_9NEIS</name>
<dbReference type="Gene3D" id="3.20.20.450">
    <property type="entry name" value="EAL domain"/>
    <property type="match status" value="1"/>
</dbReference>
<dbReference type="InterPro" id="IPR035919">
    <property type="entry name" value="EAL_sf"/>
</dbReference>
<organism evidence="2 3">
    <name type="scientific">Vogesella aquatica</name>
    <dbReference type="NCBI Taxonomy" id="2984206"/>
    <lineage>
        <taxon>Bacteria</taxon>
        <taxon>Pseudomonadati</taxon>
        <taxon>Pseudomonadota</taxon>
        <taxon>Betaproteobacteria</taxon>
        <taxon>Neisseriales</taxon>
        <taxon>Chromobacteriaceae</taxon>
        <taxon>Vogesella</taxon>
    </lineage>
</organism>
<keyword evidence="3" id="KW-1185">Reference proteome</keyword>
<dbReference type="SUPFAM" id="SSF141868">
    <property type="entry name" value="EAL domain-like"/>
    <property type="match status" value="1"/>
</dbReference>
<feature type="domain" description="EAL" evidence="1">
    <location>
        <begin position="61"/>
        <end position="273"/>
    </location>
</feature>
<dbReference type="InterPro" id="IPR001633">
    <property type="entry name" value="EAL_dom"/>
</dbReference>